<accession>A0ABQ5QWR2</accession>
<keyword evidence="3" id="KW-1185">Reference proteome</keyword>
<evidence type="ECO:0000313" key="2">
    <source>
        <dbReference type="EMBL" id="GLH98993.1"/>
    </source>
</evidence>
<reference evidence="2" key="1">
    <citation type="submission" date="2022-12" db="EMBL/GenBank/DDBJ databases">
        <title>New Phytohabitans aurantiacus sp. RD004123 nov., an actinomycete isolated from soil.</title>
        <authorList>
            <person name="Triningsih D.W."/>
            <person name="Harunari E."/>
            <person name="Igarashi Y."/>
        </authorList>
    </citation>
    <scope>NUCLEOTIDE SEQUENCE</scope>
    <source>
        <strain evidence="2">RD004123</strain>
    </source>
</reference>
<comment type="caution">
    <text evidence="2">The sequence shown here is derived from an EMBL/GenBank/DDBJ whole genome shotgun (WGS) entry which is preliminary data.</text>
</comment>
<protein>
    <recommendedName>
        <fullName evidence="1">SCO6045-like C-terminal domain-containing protein</fullName>
    </recommendedName>
</protein>
<dbReference type="Proteomes" id="UP001144280">
    <property type="component" value="Unassembled WGS sequence"/>
</dbReference>
<organism evidence="2 3">
    <name type="scientific">Phytohabitans aurantiacus</name>
    <dbReference type="NCBI Taxonomy" id="3016789"/>
    <lineage>
        <taxon>Bacteria</taxon>
        <taxon>Bacillati</taxon>
        <taxon>Actinomycetota</taxon>
        <taxon>Actinomycetes</taxon>
        <taxon>Micromonosporales</taxon>
        <taxon>Micromonosporaceae</taxon>
    </lineage>
</organism>
<name>A0ABQ5QWR2_9ACTN</name>
<evidence type="ECO:0000313" key="3">
    <source>
        <dbReference type="Proteomes" id="UP001144280"/>
    </source>
</evidence>
<dbReference type="Pfam" id="PF26136">
    <property type="entry name" value="SCO6045_C"/>
    <property type="match status" value="1"/>
</dbReference>
<dbReference type="EMBL" id="BSDI01000019">
    <property type="protein sequence ID" value="GLH98993.1"/>
    <property type="molecule type" value="Genomic_DNA"/>
</dbReference>
<dbReference type="InterPro" id="IPR058711">
    <property type="entry name" value="SCO6045-like_C"/>
</dbReference>
<evidence type="ECO:0000259" key="1">
    <source>
        <dbReference type="Pfam" id="PF26136"/>
    </source>
</evidence>
<proteinExistence type="predicted"/>
<gene>
    <name evidence="2" type="ORF">Pa4123_42680</name>
</gene>
<sequence>MADCPVWDMTSARSPGSGETLQERQAALVEALVAGAAIPDGFDARLVEAARRALLRKRAGDVARHWPLLAASFGARWPEVFAEWAAGRPPQGGWQDGLDLARSVPLTGAAAAELASRTPRPRRWWHRRRS</sequence>
<feature type="domain" description="SCO6045-like C-terminal" evidence="1">
    <location>
        <begin position="23"/>
        <end position="103"/>
    </location>
</feature>